<proteinExistence type="predicted"/>
<comment type="caution">
    <text evidence="2">The sequence shown here is derived from an EMBL/GenBank/DDBJ whole genome shotgun (WGS) entry which is preliminary data.</text>
</comment>
<feature type="domain" description="CdiI immunity protein" evidence="1">
    <location>
        <begin position="3"/>
        <end position="93"/>
    </location>
</feature>
<evidence type="ECO:0000313" key="2">
    <source>
        <dbReference type="EMBL" id="GAL59483.1"/>
    </source>
</evidence>
<dbReference type="Proteomes" id="UP000029462">
    <property type="component" value="Unassembled WGS sequence"/>
</dbReference>
<dbReference type="eggNOG" id="ENOG5032SDE">
    <property type="taxonomic scope" value="Bacteria"/>
</dbReference>
<dbReference type="InterPro" id="IPR041129">
    <property type="entry name" value="CdiI_2"/>
</dbReference>
<evidence type="ECO:0000259" key="1">
    <source>
        <dbReference type="Pfam" id="PF18593"/>
    </source>
</evidence>
<dbReference type="RefSeq" id="WP_042393393.1">
    <property type="nucleotide sequence ID" value="NZ_BBMZ01000018.1"/>
</dbReference>
<organism evidence="2 3">
    <name type="scientific">Pseudescherichia vulneris NBRC 102420</name>
    <dbReference type="NCBI Taxonomy" id="1115515"/>
    <lineage>
        <taxon>Bacteria</taxon>
        <taxon>Pseudomonadati</taxon>
        <taxon>Pseudomonadota</taxon>
        <taxon>Gammaproteobacteria</taxon>
        <taxon>Enterobacterales</taxon>
        <taxon>Enterobacteriaceae</taxon>
        <taxon>Pseudescherichia</taxon>
    </lineage>
</organism>
<dbReference type="EMBL" id="BBMZ01000018">
    <property type="protein sequence ID" value="GAL59483.1"/>
    <property type="molecule type" value="Genomic_DNA"/>
</dbReference>
<protein>
    <recommendedName>
        <fullName evidence="1">CdiI immunity protein domain-containing protein</fullName>
    </recommendedName>
</protein>
<sequence>MQNFHFLDQLIFGYFNQDADIINDGEDTIEGIVRLFKKSSPGWMLKDLIEEIDDFISAYGDDVEGEFKNRYDFDFSPDLWETTAYQFLMTVRQICSEQ</sequence>
<accession>A0A090V5Y5</accession>
<dbReference type="Pfam" id="PF18593">
    <property type="entry name" value="CdiI_2"/>
    <property type="match status" value="1"/>
</dbReference>
<dbReference type="OrthoDB" id="6624269at2"/>
<gene>
    <name evidence="2" type="ORF">EV102420_18_00610</name>
</gene>
<evidence type="ECO:0000313" key="3">
    <source>
        <dbReference type="Proteomes" id="UP000029462"/>
    </source>
</evidence>
<dbReference type="AlphaFoldDB" id="A0A090V5Y5"/>
<keyword evidence="3" id="KW-1185">Reference proteome</keyword>
<name>A0A090V5Y5_PSEVU</name>
<dbReference type="STRING" id="1115515.EV102420_18_00610"/>
<reference evidence="2 3" key="1">
    <citation type="submission" date="2014-09" db="EMBL/GenBank/DDBJ databases">
        <title>Whole genome shotgun sequence of Escherichia vulneris NBRC 102420.</title>
        <authorList>
            <person name="Yoshida Y."/>
            <person name="Hosoyama A."/>
            <person name="Tsuchikane K."/>
            <person name="Ohji S."/>
            <person name="Ichikawa N."/>
            <person name="Kimura A."/>
            <person name="Yamazoe A."/>
            <person name="Ezaki T."/>
            <person name="Fujita N."/>
        </authorList>
    </citation>
    <scope>NUCLEOTIDE SEQUENCE [LARGE SCALE GENOMIC DNA]</scope>
    <source>
        <strain evidence="2 3">NBRC 102420</strain>
    </source>
</reference>